<evidence type="ECO:0000256" key="1">
    <source>
        <dbReference type="ARBA" id="ARBA00011738"/>
    </source>
</evidence>
<dbReference type="GO" id="GO:0008270">
    <property type="term" value="F:zinc ion binding"/>
    <property type="evidence" value="ECO:0007669"/>
    <property type="project" value="UniProtKB-UniRule"/>
</dbReference>
<evidence type="ECO:0000313" key="12">
    <source>
        <dbReference type="EMBL" id="SFU36352.1"/>
    </source>
</evidence>
<feature type="binding site" evidence="10">
    <location>
        <position position="74"/>
    </location>
    <ligand>
        <name>Zn(2+)</name>
        <dbReference type="ChEBI" id="CHEBI:29105"/>
        <label>2</label>
        <note>catalytic</note>
    </ligand>
</feature>
<dbReference type="AlphaFoldDB" id="A0A1I7FJF4"/>
<protein>
    <recommendedName>
        <fullName evidence="2 10">Ribonuclease Z</fullName>
        <shortName evidence="10">RNase Z</shortName>
        <ecNumber evidence="2 10">3.1.26.11</ecNumber>
    </recommendedName>
    <alternativeName>
        <fullName evidence="10">tRNA 3 endonuclease</fullName>
    </alternativeName>
    <alternativeName>
        <fullName evidence="10">tRNase Z</fullName>
    </alternativeName>
</protein>
<evidence type="ECO:0000256" key="4">
    <source>
        <dbReference type="ARBA" id="ARBA00022722"/>
    </source>
</evidence>
<dbReference type="SUPFAM" id="SSF56281">
    <property type="entry name" value="Metallo-hydrolase/oxidoreductase"/>
    <property type="match status" value="1"/>
</dbReference>
<keyword evidence="7 10" id="KW-0378">Hydrolase</keyword>
<dbReference type="Proteomes" id="UP000183508">
    <property type="component" value="Unassembled WGS sequence"/>
</dbReference>
<feature type="binding site" evidence="10">
    <location>
        <position position="218"/>
    </location>
    <ligand>
        <name>Zn(2+)</name>
        <dbReference type="ChEBI" id="CHEBI:29105"/>
        <label>1</label>
        <note>catalytic</note>
    </ligand>
</feature>
<comment type="cofactor">
    <cofactor evidence="10">
        <name>Zn(2+)</name>
        <dbReference type="ChEBI" id="CHEBI:29105"/>
    </cofactor>
    <text evidence="10">Binds 2 Zn(2+) ions.</text>
</comment>
<gene>
    <name evidence="10" type="primary">rnz</name>
    <name evidence="12" type="ORF">SAMN05421543_101293</name>
</gene>
<sequence length="320" mass="34139">MELVFLGTGAGVPTTARNVTAIAIALWPERGAVWLFDCGEGTQHQLLRAPAAAGPRVRARQVERVFLTHMHGDHLFGLPGLLGTRSFQAADTPLTVYGPPGTRRYLETSLEVSQTHLTYPLGIVEIESPGIVHADERFQVHADWLEHTIPTLGYRVVERDRPGRLLTDRLATLGVPPGPLYGRLKQGQSIPLPDGSTLHPDEVLAPPVPGRVVAILGDTRPCQAAVELASGADVLVHEATFAADRSALAPAYGHSTAADAARTAHDAGAKALILTHISARYSGDGADRLLAEARAIFPNTRLASDLWSYPVPASRAGRAT</sequence>
<feature type="binding site" evidence="10">
    <location>
        <position position="69"/>
    </location>
    <ligand>
        <name>Zn(2+)</name>
        <dbReference type="ChEBI" id="CHEBI:29105"/>
        <label>1</label>
        <note>catalytic</note>
    </ligand>
</feature>
<evidence type="ECO:0000256" key="2">
    <source>
        <dbReference type="ARBA" id="ARBA00012477"/>
    </source>
</evidence>
<dbReference type="Gene3D" id="3.60.15.10">
    <property type="entry name" value="Ribonuclease Z/Hydroxyacylglutathione hydrolase-like"/>
    <property type="match status" value="1"/>
</dbReference>
<feature type="binding site" evidence="10">
    <location>
        <position position="147"/>
    </location>
    <ligand>
        <name>Zn(2+)</name>
        <dbReference type="ChEBI" id="CHEBI:29105"/>
        <label>1</label>
        <note>catalytic</note>
    </ligand>
</feature>
<dbReference type="PANTHER" id="PTHR46018:SF2">
    <property type="entry name" value="ZINC PHOSPHODIESTERASE ELAC PROTEIN 1"/>
    <property type="match status" value="1"/>
</dbReference>
<evidence type="ECO:0000256" key="8">
    <source>
        <dbReference type="ARBA" id="ARBA00022833"/>
    </source>
</evidence>
<keyword evidence="6 10" id="KW-0255">Endonuclease</keyword>
<dbReference type="NCBIfam" id="NF000801">
    <property type="entry name" value="PRK00055.1-3"/>
    <property type="match status" value="1"/>
</dbReference>
<dbReference type="InterPro" id="IPR001279">
    <property type="entry name" value="Metallo-B-lactamas"/>
</dbReference>
<feature type="binding site" evidence="10">
    <location>
        <position position="73"/>
    </location>
    <ligand>
        <name>Zn(2+)</name>
        <dbReference type="ChEBI" id="CHEBI:29105"/>
        <label>2</label>
        <note>catalytic</note>
    </ligand>
</feature>
<feature type="domain" description="Metallo-beta-lactamase" evidence="11">
    <location>
        <begin position="35"/>
        <end position="142"/>
    </location>
</feature>
<comment type="function">
    <text evidence="9 10">Zinc phosphodiesterase, which displays some tRNA 3'-processing endonuclease activity. Probably involved in tRNA maturation, by removing a 3'-trailer from precursor tRNA.</text>
</comment>
<keyword evidence="8 10" id="KW-0862">Zinc</keyword>
<evidence type="ECO:0000259" key="11">
    <source>
        <dbReference type="Pfam" id="PF12706"/>
    </source>
</evidence>
<keyword evidence="3 10" id="KW-0819">tRNA processing</keyword>
<dbReference type="GO" id="GO:0042802">
    <property type="term" value="F:identical protein binding"/>
    <property type="evidence" value="ECO:0007669"/>
    <property type="project" value="UniProtKB-ARBA"/>
</dbReference>
<evidence type="ECO:0000256" key="6">
    <source>
        <dbReference type="ARBA" id="ARBA00022759"/>
    </source>
</evidence>
<dbReference type="STRING" id="392015.SAMN05421543_101293"/>
<evidence type="ECO:0000256" key="10">
    <source>
        <dbReference type="HAMAP-Rule" id="MF_01818"/>
    </source>
</evidence>
<feature type="binding site" evidence="10">
    <location>
        <position position="71"/>
    </location>
    <ligand>
        <name>Zn(2+)</name>
        <dbReference type="ChEBI" id="CHEBI:29105"/>
        <label>1</label>
        <note>catalytic</note>
    </ligand>
</feature>
<dbReference type="EMBL" id="FPBV01000001">
    <property type="protein sequence ID" value="SFU36352.1"/>
    <property type="molecule type" value="Genomic_DNA"/>
</dbReference>
<feature type="domain" description="Metallo-beta-lactamase" evidence="11">
    <location>
        <begin position="209"/>
        <end position="277"/>
    </location>
</feature>
<feature type="active site" description="Proton acceptor" evidence="10">
    <location>
        <position position="73"/>
    </location>
</feature>
<accession>A0A1I7FJF4</accession>
<dbReference type="NCBIfam" id="TIGR02651">
    <property type="entry name" value="RNase_Z"/>
    <property type="match status" value="1"/>
</dbReference>
<dbReference type="Pfam" id="PF12706">
    <property type="entry name" value="Lactamase_B_2"/>
    <property type="match status" value="2"/>
</dbReference>
<dbReference type="HAMAP" id="MF_01818">
    <property type="entry name" value="RNase_Z_BN"/>
    <property type="match status" value="1"/>
</dbReference>
<comment type="catalytic activity">
    <reaction evidence="10">
        <text>Endonucleolytic cleavage of RNA, removing extra 3' nucleotides from tRNA precursor, generating 3' termini of tRNAs. A 3'-hydroxy group is left at the tRNA terminus and a 5'-phosphoryl group is left at the trailer molecule.</text>
        <dbReference type="EC" id="3.1.26.11"/>
    </reaction>
</comment>
<dbReference type="CDD" id="cd07717">
    <property type="entry name" value="RNaseZ_ZiPD-like_MBL-fold"/>
    <property type="match status" value="1"/>
</dbReference>
<keyword evidence="13" id="KW-1185">Reference proteome</keyword>
<evidence type="ECO:0000256" key="3">
    <source>
        <dbReference type="ARBA" id="ARBA00022694"/>
    </source>
</evidence>
<dbReference type="OrthoDB" id="9800940at2"/>
<dbReference type="PANTHER" id="PTHR46018">
    <property type="entry name" value="ZINC PHOSPHODIESTERASE ELAC PROTEIN 1"/>
    <property type="match status" value="1"/>
</dbReference>
<feature type="binding site" evidence="10">
    <location>
        <position position="276"/>
    </location>
    <ligand>
        <name>Zn(2+)</name>
        <dbReference type="ChEBI" id="CHEBI:29105"/>
        <label>2</label>
        <note>catalytic</note>
    </ligand>
</feature>
<dbReference type="FunFam" id="3.60.15.10:FF:000002">
    <property type="entry name" value="Ribonuclease Z"/>
    <property type="match status" value="1"/>
</dbReference>
<keyword evidence="4 10" id="KW-0540">Nuclease</keyword>
<evidence type="ECO:0000256" key="7">
    <source>
        <dbReference type="ARBA" id="ARBA00022801"/>
    </source>
</evidence>
<dbReference type="EC" id="3.1.26.11" evidence="2 10"/>
<evidence type="ECO:0000256" key="5">
    <source>
        <dbReference type="ARBA" id="ARBA00022723"/>
    </source>
</evidence>
<dbReference type="GO" id="GO:0042781">
    <property type="term" value="F:3'-tRNA processing endoribonuclease activity"/>
    <property type="evidence" value="ECO:0007669"/>
    <property type="project" value="UniProtKB-UniRule"/>
</dbReference>
<feature type="binding site" evidence="10">
    <location>
        <position position="218"/>
    </location>
    <ligand>
        <name>Zn(2+)</name>
        <dbReference type="ChEBI" id="CHEBI:29105"/>
        <label>2</label>
        <note>catalytic</note>
    </ligand>
</feature>
<dbReference type="eggNOG" id="COG1234">
    <property type="taxonomic scope" value="Bacteria"/>
</dbReference>
<reference evidence="13" key="1">
    <citation type="submission" date="2016-10" db="EMBL/GenBank/DDBJ databases">
        <authorList>
            <person name="Varghese N."/>
        </authorList>
    </citation>
    <scope>NUCLEOTIDE SEQUENCE [LARGE SCALE GENOMIC DNA]</scope>
    <source>
        <strain evidence="13">DSM 17980</strain>
    </source>
</reference>
<dbReference type="InterPro" id="IPR013471">
    <property type="entry name" value="RNase_Z/BN"/>
</dbReference>
<comment type="subunit">
    <text evidence="1 10">Homodimer.</text>
</comment>
<keyword evidence="5 10" id="KW-0479">Metal-binding</keyword>
<name>A0A1I7FJF4_9BACL</name>
<organism evidence="12 13">
    <name type="scientific">Alicyclobacillus macrosporangiidus</name>
    <dbReference type="NCBI Taxonomy" id="392015"/>
    <lineage>
        <taxon>Bacteria</taxon>
        <taxon>Bacillati</taxon>
        <taxon>Bacillota</taxon>
        <taxon>Bacilli</taxon>
        <taxon>Bacillales</taxon>
        <taxon>Alicyclobacillaceae</taxon>
        <taxon>Alicyclobacillus</taxon>
    </lineage>
</organism>
<evidence type="ECO:0000256" key="9">
    <source>
        <dbReference type="ARBA" id="ARBA00057812"/>
    </source>
</evidence>
<evidence type="ECO:0000313" key="13">
    <source>
        <dbReference type="Proteomes" id="UP000183508"/>
    </source>
</evidence>
<proteinExistence type="inferred from homology"/>
<dbReference type="RefSeq" id="WP_074948830.1">
    <property type="nucleotide sequence ID" value="NZ_FPBV01000001.1"/>
</dbReference>
<comment type="similarity">
    <text evidence="10">Belongs to the RNase Z family.</text>
</comment>
<dbReference type="InterPro" id="IPR036866">
    <property type="entry name" value="RibonucZ/Hydroxyglut_hydro"/>
</dbReference>